<dbReference type="SUPFAM" id="SSF46785">
    <property type="entry name" value="Winged helix' DNA-binding domain"/>
    <property type="match status" value="1"/>
</dbReference>
<evidence type="ECO:0000256" key="4">
    <source>
        <dbReference type="PIRNR" id="PIRNR006707"/>
    </source>
</evidence>
<evidence type="ECO:0000256" key="1">
    <source>
        <dbReference type="ARBA" id="ARBA00023015"/>
    </source>
</evidence>
<accession>A0A917UX71</accession>
<dbReference type="InterPro" id="IPR011991">
    <property type="entry name" value="ArsR-like_HTH"/>
</dbReference>
<dbReference type="Gene3D" id="1.10.10.10">
    <property type="entry name" value="Winged helix-like DNA-binding domain superfamily/Winged helix DNA-binding domain"/>
    <property type="match status" value="1"/>
</dbReference>
<evidence type="ECO:0000259" key="5">
    <source>
        <dbReference type="Pfam" id="PF01978"/>
    </source>
</evidence>
<evidence type="ECO:0000256" key="3">
    <source>
        <dbReference type="ARBA" id="ARBA00023163"/>
    </source>
</evidence>
<keyword evidence="3 4" id="KW-0804">Transcription</keyword>
<keyword evidence="1 4" id="KW-0805">Transcription regulation</keyword>
<comment type="similarity">
    <text evidence="4">Belongs to the GbsR family.</text>
</comment>
<reference evidence="6" key="2">
    <citation type="submission" date="2020-09" db="EMBL/GenBank/DDBJ databases">
        <authorList>
            <person name="Sun Q."/>
            <person name="Ohkuma M."/>
        </authorList>
    </citation>
    <scope>NUCLEOTIDE SEQUENCE</scope>
    <source>
        <strain evidence="6">JCM 12580</strain>
    </source>
</reference>
<dbReference type="InterPro" id="IPR036390">
    <property type="entry name" value="WH_DNA-bd_sf"/>
</dbReference>
<sequence length="157" mass="18328">MQNPILENATYDIILESAKTIEMFGLSPLEARLFVYLYLQNQPKTLDEMAEALGKSKTSMSTSIRSLSDAKLVTLVWKKGVRKDLYEANSQLFKLFMSNYVNKWISASNHQKKTLEKIQQKLDHNDTEQSREIADHLNDIIHFHEQIESSFRTFQHY</sequence>
<dbReference type="InterPro" id="IPR052362">
    <property type="entry name" value="HTH-GbsR_regulator"/>
</dbReference>
<name>A0A917UX71_9BACI</name>
<dbReference type="Pfam" id="PF01978">
    <property type="entry name" value="TrmB"/>
    <property type="match status" value="1"/>
</dbReference>
<dbReference type="RefSeq" id="WP_188632341.1">
    <property type="nucleotide sequence ID" value="NZ_BMNQ01000013.1"/>
</dbReference>
<dbReference type="InterPro" id="IPR002831">
    <property type="entry name" value="Tscrpt_reg_TrmB_N"/>
</dbReference>
<dbReference type="EMBL" id="BMNQ01000013">
    <property type="protein sequence ID" value="GGJ92280.1"/>
    <property type="molecule type" value="Genomic_DNA"/>
</dbReference>
<keyword evidence="7" id="KW-1185">Reference proteome</keyword>
<dbReference type="CDD" id="cd00090">
    <property type="entry name" value="HTH_ARSR"/>
    <property type="match status" value="1"/>
</dbReference>
<gene>
    <name evidence="6" type="primary">opcR</name>
    <name evidence="6" type="ORF">GCM10007063_13600</name>
</gene>
<dbReference type="PANTHER" id="PTHR38465">
    <property type="entry name" value="HTH-TYPE TRANSCRIPTIONAL REGULATOR MJ1563-RELATED"/>
    <property type="match status" value="1"/>
</dbReference>
<dbReference type="PANTHER" id="PTHR38465:SF1">
    <property type="entry name" value="HTH-TYPE TRANSCRIPTIONAL REGULATOR MJ1563-RELATED"/>
    <property type="match status" value="1"/>
</dbReference>
<comment type="caution">
    <text evidence="6">The sequence shown here is derived from an EMBL/GenBank/DDBJ whole genome shotgun (WGS) entry which is preliminary data.</text>
</comment>
<dbReference type="PIRSF" id="PIRSF006707">
    <property type="entry name" value="MJ1563"/>
    <property type="match status" value="1"/>
</dbReference>
<feature type="domain" description="Transcription regulator TrmB N-terminal" evidence="5">
    <location>
        <begin position="23"/>
        <end position="87"/>
    </location>
</feature>
<reference evidence="6" key="1">
    <citation type="journal article" date="2014" name="Int. J. Syst. Evol. Microbiol.">
        <title>Complete genome sequence of Corynebacterium casei LMG S-19264T (=DSM 44701T), isolated from a smear-ripened cheese.</title>
        <authorList>
            <consortium name="US DOE Joint Genome Institute (JGI-PGF)"/>
            <person name="Walter F."/>
            <person name="Albersmeier A."/>
            <person name="Kalinowski J."/>
            <person name="Ruckert C."/>
        </authorList>
    </citation>
    <scope>NUCLEOTIDE SEQUENCE</scope>
    <source>
        <strain evidence="6">JCM 12580</strain>
    </source>
</reference>
<evidence type="ECO:0000256" key="2">
    <source>
        <dbReference type="ARBA" id="ARBA00023125"/>
    </source>
</evidence>
<keyword evidence="2 4" id="KW-0238">DNA-binding</keyword>
<dbReference type="AlphaFoldDB" id="A0A917UX71"/>
<evidence type="ECO:0000313" key="6">
    <source>
        <dbReference type="EMBL" id="GGJ92280.1"/>
    </source>
</evidence>
<dbReference type="InterPro" id="IPR026282">
    <property type="entry name" value="MJ1563"/>
</dbReference>
<protein>
    <recommendedName>
        <fullName evidence="4">HTH-type transcriptional regulator</fullName>
    </recommendedName>
</protein>
<dbReference type="GO" id="GO:0003677">
    <property type="term" value="F:DNA binding"/>
    <property type="evidence" value="ECO:0007669"/>
    <property type="project" value="UniProtKB-UniRule"/>
</dbReference>
<proteinExistence type="inferred from homology"/>
<evidence type="ECO:0000313" key="7">
    <source>
        <dbReference type="Proteomes" id="UP000658382"/>
    </source>
</evidence>
<dbReference type="InterPro" id="IPR036388">
    <property type="entry name" value="WH-like_DNA-bd_sf"/>
</dbReference>
<dbReference type="Proteomes" id="UP000658382">
    <property type="component" value="Unassembled WGS sequence"/>
</dbReference>
<organism evidence="6 7">
    <name type="scientific">Lentibacillus kapialis</name>
    <dbReference type="NCBI Taxonomy" id="340214"/>
    <lineage>
        <taxon>Bacteria</taxon>
        <taxon>Bacillati</taxon>
        <taxon>Bacillota</taxon>
        <taxon>Bacilli</taxon>
        <taxon>Bacillales</taxon>
        <taxon>Bacillaceae</taxon>
        <taxon>Lentibacillus</taxon>
    </lineage>
</organism>